<evidence type="ECO:0000256" key="1">
    <source>
        <dbReference type="SAM" id="Coils"/>
    </source>
</evidence>
<dbReference type="EMBL" id="SAUY01000090">
    <property type="protein sequence ID" value="RWR24940.1"/>
    <property type="molecule type" value="Genomic_DNA"/>
</dbReference>
<feature type="coiled-coil region" evidence="1">
    <location>
        <begin position="83"/>
        <end position="110"/>
    </location>
</feature>
<evidence type="ECO:0000313" key="3">
    <source>
        <dbReference type="Proteomes" id="UP000284451"/>
    </source>
</evidence>
<dbReference type="Proteomes" id="UP000284451">
    <property type="component" value="Unassembled WGS sequence"/>
</dbReference>
<dbReference type="AlphaFoldDB" id="A0A443JWQ6"/>
<accession>A0A443JWQ6</accession>
<sequence>MALSQRTATTPQGDMLTVQNNDRTLTIPQWSADFVDQKTYSTFSALQNTVAQIAEKAQETHSRFNPEAVPDEMEKLKNSTRIVAVWRQLLEQARRAKRKIEDDLAVLNRVPPATAASAATDLAITQTYMAHKSVGDKMVFLGKLEDDETFPIARLPWAASGLTETEFDQAVMRRVRRGNLVRSITDSNASFSWPVTLKVLTPTGVDPEKVDWWLAQTMKNFDYRRDELGRVEEYLRYVVSFYALIFDLTHDAATKVFLPPVEIDA</sequence>
<dbReference type="RefSeq" id="WP_128234233.1">
    <property type="nucleotide sequence ID" value="NZ_SAUY01000090.1"/>
</dbReference>
<keyword evidence="1" id="KW-0175">Coiled coil</keyword>
<protein>
    <submittedName>
        <fullName evidence="2">Uncharacterized protein</fullName>
    </submittedName>
</protein>
<evidence type="ECO:0000313" key="2">
    <source>
        <dbReference type="EMBL" id="RWR24940.1"/>
    </source>
</evidence>
<comment type="caution">
    <text evidence="2">The sequence shown here is derived from an EMBL/GenBank/DDBJ whole genome shotgun (WGS) entry which is preliminary data.</text>
</comment>
<proteinExistence type="predicted"/>
<reference evidence="2 3" key="2">
    <citation type="submission" date="2019-01" db="EMBL/GenBank/DDBJ databases">
        <authorList>
            <person name="Li Y."/>
        </authorList>
    </citation>
    <scope>NUCLEOTIDE SEQUENCE [LARGE SCALE GENOMIC DNA]</scope>
    <source>
        <strain evidence="2 3">07D10-4-3</strain>
    </source>
</reference>
<reference evidence="2 3" key="1">
    <citation type="submission" date="2019-01" db="EMBL/GenBank/DDBJ databases">
        <title>Sinorhodobacter populi sp. nov. isolated from the symptomatic bark tissue of Populus euramericana canker.</title>
        <authorList>
            <person name="Xu G."/>
        </authorList>
    </citation>
    <scope>NUCLEOTIDE SEQUENCE [LARGE SCALE GENOMIC DNA]</scope>
    <source>
        <strain evidence="2 3">07D10-4-3</strain>
    </source>
</reference>
<organism evidence="2 3">
    <name type="scientific">Paenirhodobacter populi</name>
    <dbReference type="NCBI Taxonomy" id="2306993"/>
    <lineage>
        <taxon>Bacteria</taxon>
        <taxon>Pseudomonadati</taxon>
        <taxon>Pseudomonadota</taxon>
        <taxon>Alphaproteobacteria</taxon>
        <taxon>Rhodobacterales</taxon>
        <taxon>Rhodobacter group</taxon>
        <taxon>Paenirhodobacter</taxon>
    </lineage>
</organism>
<gene>
    <name evidence="2" type="ORF">D2T29_22475</name>
</gene>
<name>A0A443JWQ6_9RHOB</name>